<evidence type="ECO:0000313" key="3">
    <source>
        <dbReference type="Proteomes" id="UP000730481"/>
    </source>
</evidence>
<proteinExistence type="predicted"/>
<reference evidence="2" key="2">
    <citation type="submission" date="2020-02" db="EMBL/GenBank/DDBJ databases">
        <title>Identification and distribution of gene clusters putatively required for synthesis of sphingolipid metabolism inhibitors in phylogenetically diverse species of the filamentous fungus Fusarium.</title>
        <authorList>
            <person name="Kim H.-S."/>
            <person name="Busman M."/>
            <person name="Brown D.W."/>
            <person name="Divon H."/>
            <person name="Uhlig S."/>
            <person name="Proctor R.H."/>
        </authorList>
    </citation>
    <scope>NUCLEOTIDE SEQUENCE</scope>
    <source>
        <strain evidence="2">NRRL 25174</strain>
    </source>
</reference>
<dbReference type="OrthoDB" id="10577937at2759"/>
<dbReference type="Proteomes" id="UP000730481">
    <property type="component" value="Unassembled WGS sequence"/>
</dbReference>
<name>A0A9P5DU20_9HYPO</name>
<protein>
    <submittedName>
        <fullName evidence="2">Uncharacterized protein</fullName>
    </submittedName>
</protein>
<comment type="caution">
    <text evidence="2">The sequence shown here is derived from an EMBL/GenBank/DDBJ whole genome shotgun (WGS) entry which is preliminary data.</text>
</comment>
<feature type="region of interest" description="Disordered" evidence="1">
    <location>
        <begin position="1"/>
        <end position="32"/>
    </location>
</feature>
<feature type="region of interest" description="Disordered" evidence="1">
    <location>
        <begin position="393"/>
        <end position="416"/>
    </location>
</feature>
<evidence type="ECO:0000256" key="1">
    <source>
        <dbReference type="SAM" id="MobiDB-lite"/>
    </source>
</evidence>
<organism evidence="2 3">
    <name type="scientific">Fusarium beomiforme</name>
    <dbReference type="NCBI Taxonomy" id="44412"/>
    <lineage>
        <taxon>Eukaryota</taxon>
        <taxon>Fungi</taxon>
        <taxon>Dikarya</taxon>
        <taxon>Ascomycota</taxon>
        <taxon>Pezizomycotina</taxon>
        <taxon>Sordariomycetes</taxon>
        <taxon>Hypocreomycetidae</taxon>
        <taxon>Hypocreales</taxon>
        <taxon>Nectriaceae</taxon>
        <taxon>Fusarium</taxon>
        <taxon>Fusarium burgessii species complex</taxon>
    </lineage>
</organism>
<accession>A0A9P5DU20</accession>
<keyword evidence="3" id="KW-1185">Reference proteome</keyword>
<dbReference type="AlphaFoldDB" id="A0A9P5DU20"/>
<feature type="region of interest" description="Disordered" evidence="1">
    <location>
        <begin position="227"/>
        <end position="263"/>
    </location>
</feature>
<dbReference type="EMBL" id="PVQB02000433">
    <property type="protein sequence ID" value="KAF4337226.1"/>
    <property type="molecule type" value="Genomic_DNA"/>
</dbReference>
<reference evidence="2" key="1">
    <citation type="journal article" date="2017" name="Mycologia">
        <title>Fusarium algeriense, sp. nov., a novel toxigenic crown rot pathogen of durum wheat from Algeria is nested in the Fusarium burgessii species complex.</title>
        <authorList>
            <person name="Laraba I."/>
            <person name="Keddad A."/>
            <person name="Boureghda H."/>
            <person name="Abdallah N."/>
            <person name="Vaughan M.M."/>
            <person name="Proctor R.H."/>
            <person name="Busman M."/>
            <person name="O'Donnell K."/>
        </authorList>
    </citation>
    <scope>NUCLEOTIDE SEQUENCE</scope>
    <source>
        <strain evidence="2">NRRL 25174</strain>
    </source>
</reference>
<gene>
    <name evidence="2" type="ORF">FBEOM_8894</name>
</gene>
<evidence type="ECO:0000313" key="2">
    <source>
        <dbReference type="EMBL" id="KAF4337226.1"/>
    </source>
</evidence>
<sequence>MATFEDDGDVPMPDASPPPQDDNDSAGSDTSATSLRCCDWSDMNIPDDDGDIISIDRNTCPPDLEFEDAISFCFRTFPDAVSNEHVLSLNRGTIMTEHMLHEVALDLTRDTPAYAIPDSLVAQFAQGQRQIHLLRRLASYFKHSGPGHSKSVYITNAMDFQARVLASCYVGPTRPLSERLLGISLNEVQIKCLWSYLGPDAEALYQKFKKASDNLSVDVDMIDAGNSIHGGDDSNDGSYRGSHEKPKVLRRNPNKGKHSDDLVKKPYHELFPETQEKYLRFGVRDSVTTDNNSETDESELELPLPEFRDLLDDWYSANAADNYDDDSEAEEAIQVDTNHGEACQKFNLQKLLDRVATMDPDDSHSDTVINGALRTNETENLRITFQHKESIFSGLPNNQTSSESSAGLSNWIATPG</sequence>
<feature type="compositionally biased region" description="Polar residues" evidence="1">
    <location>
        <begin position="395"/>
        <end position="416"/>
    </location>
</feature>